<evidence type="ECO:0000256" key="1">
    <source>
        <dbReference type="SAM" id="MobiDB-lite"/>
    </source>
</evidence>
<comment type="caution">
    <text evidence="2">The sequence shown here is derived from an EMBL/GenBank/DDBJ whole genome shotgun (WGS) entry which is preliminary data.</text>
</comment>
<gene>
    <name evidence="2" type="ORF">MG293_020190</name>
</gene>
<reference evidence="2" key="1">
    <citation type="submission" date="2022-03" db="EMBL/GenBank/DDBJ databases">
        <title>Genomic analyses of argali, domestic sheep and their hybrids provide insights into chromosomal evolution, heterosis and genetic basis of agronomic traits.</title>
        <authorList>
            <person name="Li M."/>
        </authorList>
    </citation>
    <scope>NUCLEOTIDE SEQUENCE</scope>
    <source>
        <strain evidence="2">CAU-MHL-2022a</strain>
        <tissue evidence="2">Skin</tissue>
    </source>
</reference>
<evidence type="ECO:0000313" key="3">
    <source>
        <dbReference type="Proteomes" id="UP001214576"/>
    </source>
</evidence>
<dbReference type="AlphaFoldDB" id="A0AAD4Y0F4"/>
<keyword evidence="3" id="KW-1185">Reference proteome</keyword>
<dbReference type="Proteomes" id="UP001214576">
    <property type="component" value="Unassembled WGS sequence"/>
</dbReference>
<feature type="compositionally biased region" description="Basic and acidic residues" evidence="1">
    <location>
        <begin position="250"/>
        <end position="286"/>
    </location>
</feature>
<dbReference type="EMBL" id="JAKZEL010000027">
    <property type="protein sequence ID" value="KAI4529512.1"/>
    <property type="molecule type" value="Genomic_DNA"/>
</dbReference>
<name>A0AAD4Y0F4_OVIAM</name>
<organism evidence="2 3">
    <name type="scientific">Ovis ammon polii</name>
    <dbReference type="NCBI Taxonomy" id="230172"/>
    <lineage>
        <taxon>Eukaryota</taxon>
        <taxon>Metazoa</taxon>
        <taxon>Chordata</taxon>
        <taxon>Craniata</taxon>
        <taxon>Vertebrata</taxon>
        <taxon>Euteleostomi</taxon>
        <taxon>Mammalia</taxon>
        <taxon>Eutheria</taxon>
        <taxon>Laurasiatheria</taxon>
        <taxon>Artiodactyla</taxon>
        <taxon>Ruminantia</taxon>
        <taxon>Pecora</taxon>
        <taxon>Bovidae</taxon>
        <taxon>Caprinae</taxon>
        <taxon>Ovis</taxon>
    </lineage>
</organism>
<sequence>MLQRQRLCLSVLHARSTLDRRDHLEQRGPQENAGLDKHCPDIVKMNHTNTEALKRNISVGETELLRVSCEYFDVMIGFADIYRWAIAMIPYAQNFASSFLFGELSKDSLLGGSVYLFSMDHSACCPDSGLEHISYIKVPPGERHVIKLIFLFTKTDLSSNLQFYLSIKVNLKKITHSKKQKDNLLLCECDFFPRLDIRNVEEKLESALFLKERVSYGELGGEAVHRYSATLGILMEFRFSLSNHEVKSIRQAGRKDEEKDKKGSGSEEKIEGKAGKEKSNIKENKGRTLTPRRPRKAGPNLYLLLRGQGSQ</sequence>
<feature type="region of interest" description="Disordered" evidence="1">
    <location>
        <begin position="250"/>
        <end position="311"/>
    </location>
</feature>
<proteinExistence type="predicted"/>
<protein>
    <submittedName>
        <fullName evidence="2">Uncharacterized protein</fullName>
    </submittedName>
</protein>
<accession>A0AAD4Y0F4</accession>
<evidence type="ECO:0000313" key="2">
    <source>
        <dbReference type="EMBL" id="KAI4529512.1"/>
    </source>
</evidence>